<dbReference type="Proteomes" id="UP000295117">
    <property type="component" value="Unassembled WGS sequence"/>
</dbReference>
<evidence type="ECO:0000313" key="2">
    <source>
        <dbReference type="EMBL" id="TDZ85958.1"/>
    </source>
</evidence>
<accession>A0A4R8S5M1</accession>
<evidence type="ECO:0000256" key="1">
    <source>
        <dbReference type="SAM" id="MobiDB-lite"/>
    </source>
</evidence>
<dbReference type="SUPFAM" id="SSF54427">
    <property type="entry name" value="NTF2-like"/>
    <property type="match status" value="1"/>
</dbReference>
<dbReference type="PANTHER" id="PTHR31757:SF0">
    <property type="entry name" value="SLL0781 PROTEIN"/>
    <property type="match status" value="1"/>
</dbReference>
<gene>
    <name evidence="2" type="ORF">DE4585_01281</name>
</gene>
<dbReference type="Gene3D" id="3.10.450.50">
    <property type="match status" value="1"/>
</dbReference>
<name>A0A4R8S5M1_9MYCO</name>
<proteinExistence type="predicted"/>
<evidence type="ECO:0000313" key="3">
    <source>
        <dbReference type="Proteomes" id="UP000295117"/>
    </source>
</evidence>
<protein>
    <submittedName>
        <fullName evidence="2">SnoaL-like domain protein</fullName>
    </submittedName>
</protein>
<dbReference type="Pfam" id="PF07080">
    <property type="entry name" value="DUF1348"/>
    <property type="match status" value="1"/>
</dbReference>
<dbReference type="InterPro" id="IPR032710">
    <property type="entry name" value="NTF2-like_dom_sf"/>
</dbReference>
<dbReference type="EMBL" id="PECH01000004">
    <property type="protein sequence ID" value="TDZ85958.1"/>
    <property type="molecule type" value="Genomic_DNA"/>
</dbReference>
<dbReference type="InterPro" id="IPR009783">
    <property type="entry name" value="DUF1348"/>
</dbReference>
<feature type="region of interest" description="Disordered" evidence="1">
    <location>
        <begin position="153"/>
        <end position="174"/>
    </location>
</feature>
<organism evidence="2 3">
    <name type="scientific">Mycobacteroides salmoniphilum</name>
    <dbReference type="NCBI Taxonomy" id="404941"/>
    <lineage>
        <taxon>Bacteria</taxon>
        <taxon>Bacillati</taxon>
        <taxon>Actinomycetota</taxon>
        <taxon>Actinomycetes</taxon>
        <taxon>Mycobacteriales</taxon>
        <taxon>Mycobacteriaceae</taxon>
        <taxon>Mycobacteroides</taxon>
    </lineage>
</organism>
<dbReference type="PANTHER" id="PTHR31757">
    <property type="entry name" value="SLL0781 PROTEIN"/>
    <property type="match status" value="1"/>
</dbReference>
<comment type="caution">
    <text evidence="2">The sequence shown here is derived from an EMBL/GenBank/DDBJ whole genome shotgun (WGS) entry which is preliminary data.</text>
</comment>
<reference evidence="2 3" key="1">
    <citation type="journal article" date="2019" name="Sci. Rep.">
        <title>Extended insight into the Mycobacterium chelonae-abscessus complex through whole genome sequencing of Mycobacterium salmoniphilum outbreak and Mycobacterium salmoniphilum-like strains.</title>
        <authorList>
            <person name="Behra P.R.K."/>
            <person name="Das S."/>
            <person name="Pettersson B.M.F."/>
            <person name="Shirreff L."/>
            <person name="DuCote T."/>
            <person name="Jacobsson K.G."/>
            <person name="Ennis D.G."/>
            <person name="Kirsebom L.A."/>
        </authorList>
    </citation>
    <scope>NUCLEOTIDE SEQUENCE [LARGE SCALE GENOMIC DNA]</scope>
    <source>
        <strain evidence="2 3">DE 4585</strain>
    </source>
</reference>
<dbReference type="AlphaFoldDB" id="A0A4R8S5M1"/>
<sequence length="174" mass="20385">MPALYGGVKLNLRPPIRLSDKKRHIMRPPLPPFDIDSAREKVRAAENAWNTRDPETVAAAYTEDSVWRNRDEFITGRAEIVAFLTRKWAKENGYALRKELWGFRANRMAVRFQYEWRDETGQWWRSYGNELWEFTAEGLMSRREASINDTQIAEEERSIFGPRPAGDESPLPIR</sequence>